<dbReference type="InterPro" id="IPR029063">
    <property type="entry name" value="SAM-dependent_MTases_sf"/>
</dbReference>
<reference evidence="2" key="1">
    <citation type="submission" date="2020-10" db="EMBL/GenBank/DDBJ databases">
        <title>Unveiling of a novel bifunctional photoreceptor, Dualchrome1, isolated from a cosmopolitan green alga.</title>
        <authorList>
            <person name="Suzuki S."/>
            <person name="Kawachi M."/>
        </authorList>
    </citation>
    <scope>NUCLEOTIDE SEQUENCE</scope>
    <source>
        <strain evidence="2">NIES 2893</strain>
    </source>
</reference>
<gene>
    <name evidence="2" type="ORF">PPROV_000821200</name>
</gene>
<feature type="compositionally biased region" description="Basic and acidic residues" evidence="1">
    <location>
        <begin position="50"/>
        <end position="71"/>
    </location>
</feature>
<sequence length="345" mass="37507">MAAFEPSLPWWSRTFCGYNDRFSSHLCFPLNTAGSAAEATTQAVTSVGGGEKHLEKDDELSLHGVPARDGDGASSRNGESSWEELPLQVTVRQTFGSSASAQRDPGATGTTVWDAALVLAGFFVKWAERERKDTPPSKKKTQKQHFGLPCRRALELGAGTGLSGLALAAVGGASEYVLLTDIDALMPLLQENIQVNVDTVKASARRRGRERAPVVRAAPLTWATSAGVPVASSETKQGNKNKRQRHAVDDPPDLVFASDVVYRDSNVEPVFYTLQSLANAPSRRSPMHVLLALSLEHDAAAVARFERMLRDESGVTLSDVPCDFQHDVYRAPDTVRLMHIVWETL</sequence>
<evidence type="ECO:0008006" key="4">
    <source>
        <dbReference type="Google" id="ProtNLM"/>
    </source>
</evidence>
<evidence type="ECO:0000313" key="2">
    <source>
        <dbReference type="EMBL" id="GHP09477.1"/>
    </source>
</evidence>
<feature type="region of interest" description="Disordered" evidence="1">
    <location>
        <begin position="48"/>
        <end position="83"/>
    </location>
</feature>
<dbReference type="EMBL" id="BNJQ01000025">
    <property type="protein sequence ID" value="GHP09477.1"/>
    <property type="molecule type" value="Genomic_DNA"/>
</dbReference>
<dbReference type="Pfam" id="PF10294">
    <property type="entry name" value="Methyltransf_16"/>
    <property type="match status" value="1"/>
</dbReference>
<comment type="caution">
    <text evidence="2">The sequence shown here is derived from an EMBL/GenBank/DDBJ whole genome shotgun (WGS) entry which is preliminary data.</text>
</comment>
<evidence type="ECO:0000313" key="3">
    <source>
        <dbReference type="Proteomes" id="UP000660262"/>
    </source>
</evidence>
<evidence type="ECO:0000256" key="1">
    <source>
        <dbReference type="SAM" id="MobiDB-lite"/>
    </source>
</evidence>
<proteinExistence type="predicted"/>
<dbReference type="InterPro" id="IPR019410">
    <property type="entry name" value="Methyltransf_16"/>
</dbReference>
<protein>
    <recommendedName>
        <fullName evidence="4">Calmodulin-lysine N-methyltransferase</fullName>
    </recommendedName>
</protein>
<keyword evidence="3" id="KW-1185">Reference proteome</keyword>
<dbReference type="SUPFAM" id="SSF53335">
    <property type="entry name" value="S-adenosyl-L-methionine-dependent methyltransferases"/>
    <property type="match status" value="1"/>
</dbReference>
<organism evidence="2 3">
    <name type="scientific">Pycnococcus provasolii</name>
    <dbReference type="NCBI Taxonomy" id="41880"/>
    <lineage>
        <taxon>Eukaryota</taxon>
        <taxon>Viridiplantae</taxon>
        <taxon>Chlorophyta</taxon>
        <taxon>Pseudoscourfieldiophyceae</taxon>
        <taxon>Pseudoscourfieldiales</taxon>
        <taxon>Pycnococcaceae</taxon>
        <taxon>Pycnococcus</taxon>
    </lineage>
</organism>
<accession>A0A830HX01</accession>
<dbReference type="AlphaFoldDB" id="A0A830HX01"/>
<feature type="region of interest" description="Disordered" evidence="1">
    <location>
        <begin position="226"/>
        <end position="249"/>
    </location>
</feature>
<dbReference type="Proteomes" id="UP000660262">
    <property type="component" value="Unassembled WGS sequence"/>
</dbReference>
<dbReference type="PANTHER" id="PTHR14614:SF109">
    <property type="entry name" value="RIBOSOMAL LYSINE N-METHYLTRANSFERASE 5"/>
    <property type="match status" value="1"/>
</dbReference>
<dbReference type="CDD" id="cd02440">
    <property type="entry name" value="AdoMet_MTases"/>
    <property type="match status" value="1"/>
</dbReference>
<dbReference type="Gene3D" id="3.40.50.150">
    <property type="entry name" value="Vaccinia Virus protein VP39"/>
    <property type="match status" value="1"/>
</dbReference>
<dbReference type="PANTHER" id="PTHR14614">
    <property type="entry name" value="HEPATOCELLULAR CARCINOMA-ASSOCIATED ANTIGEN"/>
    <property type="match status" value="1"/>
</dbReference>
<name>A0A830HX01_9CHLO</name>